<reference evidence="3" key="1">
    <citation type="submission" date="2021-01" db="EMBL/GenBank/DDBJ databases">
        <authorList>
            <person name="Kaushik A."/>
        </authorList>
    </citation>
    <scope>NUCLEOTIDE SEQUENCE</scope>
    <source>
        <strain evidence="3">AG1-1B</strain>
    </source>
</reference>
<comment type="caution">
    <text evidence="3">The sequence shown here is derived from an EMBL/GenBank/DDBJ whole genome shotgun (WGS) entry which is preliminary data.</text>
</comment>
<proteinExistence type="predicted"/>
<evidence type="ECO:0000313" key="3">
    <source>
        <dbReference type="EMBL" id="CAE6447320.1"/>
    </source>
</evidence>
<dbReference type="EMBL" id="CAJMWQ010001345">
    <property type="protein sequence ID" value="CAE6447320.1"/>
    <property type="molecule type" value="Genomic_DNA"/>
</dbReference>
<dbReference type="AlphaFoldDB" id="A0A8H3B411"/>
<sequence length="457" mass="52254">MSPPDGTYHRDKYSKEEEDSITAHPQESHNNKTAEHPTLNDTNNVGTIQDLQARAMEMPGNPISQEPRGPVPPPKEPKHSTQPASAKNAFNKMKKSFKARERERDRDRERERERQGTRDVHYPPNDPEHTRDQDRHIKVLEKAVQERDVHIRDLEELAQQYRSRLQEGEMLKQELSSIRQNLRLDDEDEPWVIAKNFEEINKNIDNISVKLKDQLCDANARRELTISDLVGQLIICQRYEVAVPTKAAHPIGPDEFIELGCRAMLNGLLVKTVLNRRVMNPDWDDLANDVCYKMFKGVQAKGLEQEAQVNAGRWRISTFKTIPGDAKGYCENEAKRFCDTVLVPFCKRAYRTEACLAAMRLVAPDIVALLNQAYSWNHRTRSTVLMLDFEAVYYPPGSQFSQLSARLEESEAKSGTPEAVLFTSELGLISYKVIGDGNQQRVCQLKALVLGENYFRP</sequence>
<dbReference type="Proteomes" id="UP000663826">
    <property type="component" value="Unassembled WGS sequence"/>
</dbReference>
<gene>
    <name evidence="3" type="ORF">RDB_LOCUS75619</name>
</gene>
<feature type="region of interest" description="Disordered" evidence="2">
    <location>
        <begin position="1"/>
        <end position="132"/>
    </location>
</feature>
<organism evidence="3 4">
    <name type="scientific">Rhizoctonia solani</name>
    <dbReference type="NCBI Taxonomy" id="456999"/>
    <lineage>
        <taxon>Eukaryota</taxon>
        <taxon>Fungi</taxon>
        <taxon>Dikarya</taxon>
        <taxon>Basidiomycota</taxon>
        <taxon>Agaricomycotina</taxon>
        <taxon>Agaricomycetes</taxon>
        <taxon>Cantharellales</taxon>
        <taxon>Ceratobasidiaceae</taxon>
        <taxon>Rhizoctonia</taxon>
    </lineage>
</organism>
<protein>
    <submittedName>
        <fullName evidence="3">Uncharacterized protein</fullName>
    </submittedName>
</protein>
<feature type="compositionally biased region" description="Basic and acidic residues" evidence="2">
    <location>
        <begin position="26"/>
        <end position="35"/>
    </location>
</feature>
<feature type="compositionally biased region" description="Basic and acidic residues" evidence="2">
    <location>
        <begin position="98"/>
        <end position="132"/>
    </location>
</feature>
<accession>A0A8H3B411</accession>
<evidence type="ECO:0000256" key="1">
    <source>
        <dbReference type="SAM" id="Coils"/>
    </source>
</evidence>
<evidence type="ECO:0000313" key="4">
    <source>
        <dbReference type="Proteomes" id="UP000663826"/>
    </source>
</evidence>
<keyword evidence="1" id="KW-0175">Coiled coil</keyword>
<name>A0A8H3B411_9AGAM</name>
<evidence type="ECO:0000256" key="2">
    <source>
        <dbReference type="SAM" id="MobiDB-lite"/>
    </source>
</evidence>
<feature type="coiled-coil region" evidence="1">
    <location>
        <begin position="140"/>
        <end position="171"/>
    </location>
</feature>
<feature type="compositionally biased region" description="Polar residues" evidence="2">
    <location>
        <begin position="39"/>
        <end position="50"/>
    </location>
</feature>